<feature type="region of interest" description="Disordered" evidence="1">
    <location>
        <begin position="347"/>
        <end position="541"/>
    </location>
</feature>
<feature type="compositionally biased region" description="Low complexity" evidence="1">
    <location>
        <begin position="419"/>
        <end position="460"/>
    </location>
</feature>
<feature type="compositionally biased region" description="Low complexity" evidence="1">
    <location>
        <begin position="358"/>
        <end position="373"/>
    </location>
</feature>
<keyword evidence="2" id="KW-1185">Reference proteome</keyword>
<protein>
    <submittedName>
        <fullName evidence="3">Flocculation protein FLO11</fullName>
    </submittedName>
</protein>
<sequence length="565" mass="59140">MAAGPHRSPASGQKGVSSRCRKGEPLSQKCTQMFRFGLLLFLTMFLTSSVPVALAQDSCPGVVTISEDWRDVNSLTSSNQAQCDVTSGTFNTQTWYSFELGTDADLATIPTVCLKNNTCGSDIALRIHLNGHAMPAMPGDVIEAQLCGAYNDGGIYDCCRPRGRVSVKNCQYGITAYKFHDVIQDCPSAVCLLKKGETVPDDVTAETGDVCPTEPVSEAEKDTPTTPITTPSTTGEETTTPVTKPPIPSTPADTTADTAANTTADTTANTTDTASPTPDVNNKNVSGGIEADDNNVSTIATNTDLDSGLSNYSLHQNVINPTPVYNNDTDDSDNATSSTVPVVILSNLTPASDPPSFNDTPTLSTNETTTPDLQDILDQSSNDSSPAANLSTSTQFPATPVTTDSVHTSTEDGTDLENTTDSLTTLPESSSSSSSPQPLSPSLSLSSSSPSSNESLPTPTDSEPPQTTPPLPDSASTNNETTDSPPTTTDPPPTPPASTTPPVMVADVAMTTTTIPEDATETSPPPPNPDTSSTDKTPRFPDDVVMIEKVRLVFKGSDEVSLFLA</sequence>
<reference evidence="3" key="1">
    <citation type="submission" date="2025-08" db="UniProtKB">
        <authorList>
            <consortium name="RefSeq"/>
        </authorList>
    </citation>
    <scope>IDENTIFICATION</scope>
</reference>
<evidence type="ECO:0000313" key="2">
    <source>
        <dbReference type="Proteomes" id="UP000694888"/>
    </source>
</evidence>
<proteinExistence type="predicted"/>
<dbReference type="RefSeq" id="XP_012944422.1">
    <property type="nucleotide sequence ID" value="XM_013088968.1"/>
</dbReference>
<feature type="region of interest" description="Disordered" evidence="1">
    <location>
        <begin position="202"/>
        <end position="295"/>
    </location>
</feature>
<name>A0ABM1ABB2_APLCA</name>
<feature type="compositionally biased region" description="Polar residues" evidence="1">
    <location>
        <begin position="377"/>
        <end position="408"/>
    </location>
</feature>
<organism evidence="2 3">
    <name type="scientific">Aplysia californica</name>
    <name type="common">California sea hare</name>
    <dbReference type="NCBI Taxonomy" id="6500"/>
    <lineage>
        <taxon>Eukaryota</taxon>
        <taxon>Metazoa</taxon>
        <taxon>Spiralia</taxon>
        <taxon>Lophotrochozoa</taxon>
        <taxon>Mollusca</taxon>
        <taxon>Gastropoda</taxon>
        <taxon>Heterobranchia</taxon>
        <taxon>Euthyneura</taxon>
        <taxon>Tectipleura</taxon>
        <taxon>Aplysiida</taxon>
        <taxon>Aplysioidea</taxon>
        <taxon>Aplysiidae</taxon>
        <taxon>Aplysia</taxon>
    </lineage>
</organism>
<evidence type="ECO:0000256" key="1">
    <source>
        <dbReference type="SAM" id="MobiDB-lite"/>
    </source>
</evidence>
<gene>
    <name evidence="3" type="primary">LOC101856471</name>
</gene>
<dbReference type="Proteomes" id="UP000694888">
    <property type="component" value="Unplaced"/>
</dbReference>
<feature type="compositionally biased region" description="Low complexity" evidence="1">
    <location>
        <begin position="250"/>
        <end position="279"/>
    </location>
</feature>
<feature type="compositionally biased region" description="Low complexity" evidence="1">
    <location>
        <begin position="224"/>
        <end position="242"/>
    </location>
</feature>
<feature type="compositionally biased region" description="Pro residues" evidence="1">
    <location>
        <begin position="488"/>
        <end position="499"/>
    </location>
</feature>
<dbReference type="GeneID" id="101856471"/>
<evidence type="ECO:0000313" key="3">
    <source>
        <dbReference type="RefSeq" id="XP_012944422.1"/>
    </source>
</evidence>
<accession>A0ABM1ABB2</accession>
<feature type="region of interest" description="Disordered" evidence="1">
    <location>
        <begin position="1"/>
        <end position="22"/>
    </location>
</feature>